<comment type="catalytic activity">
    <reaction evidence="15">
        <text>a beta-D-galactosyl-(1-&gt;4)-N-acetyl-beta-D-glucosaminyl derivative + GDP-beta-L-fucose = a beta-D-galactosyl-(1-&gt;4)-[alpha-L-fucosyl-(1-&gt;3)]-N-acetyl-beta-D-glucosaminyl derivative + GDP + H(+)</text>
        <dbReference type="Rhea" id="RHEA:14257"/>
        <dbReference type="ChEBI" id="CHEBI:15378"/>
        <dbReference type="ChEBI" id="CHEBI:57273"/>
        <dbReference type="ChEBI" id="CHEBI:58189"/>
        <dbReference type="ChEBI" id="CHEBI:133507"/>
        <dbReference type="ChEBI" id="CHEBI:137941"/>
        <dbReference type="EC" id="2.4.1.152"/>
    </reaction>
    <physiologicalReaction direction="left-to-right" evidence="15">
        <dbReference type="Rhea" id="RHEA:14258"/>
    </physiologicalReaction>
</comment>
<comment type="pathway">
    <text evidence="2">Glycolipid biosynthesis.</text>
</comment>
<dbReference type="Pfam" id="PF00852">
    <property type="entry name" value="Glyco_transf_10"/>
    <property type="match status" value="1"/>
</dbReference>
<evidence type="ECO:0000256" key="13">
    <source>
        <dbReference type="ARBA" id="ARBA00023157"/>
    </source>
</evidence>
<evidence type="ECO:0000256" key="8">
    <source>
        <dbReference type="ARBA" id="ARBA00022968"/>
    </source>
</evidence>
<dbReference type="GO" id="GO:0006629">
    <property type="term" value="P:lipid metabolic process"/>
    <property type="evidence" value="ECO:0007669"/>
    <property type="project" value="UniProtKB-KW"/>
</dbReference>
<comment type="subcellular location">
    <subcellularLocation>
        <location evidence="24">Golgi apparatus</location>
        <location evidence="24">Golgi stack membrane</location>
        <topology evidence="24">Single-pass type II membrane protein</topology>
    </subcellularLocation>
    <subcellularLocation>
        <location evidence="21">Golgi apparatus</location>
        <location evidence="21">trans-Golgi network membrane</location>
        <topology evidence="21">Single-pass type II membrane protein</topology>
    </subcellularLocation>
</comment>
<dbReference type="InterPro" id="IPR055270">
    <property type="entry name" value="Glyco_tran_10_C"/>
</dbReference>
<evidence type="ECO:0000256" key="12">
    <source>
        <dbReference type="ARBA" id="ARBA00023136"/>
    </source>
</evidence>
<dbReference type="InterPro" id="IPR038577">
    <property type="entry name" value="GT10-like_C_sf"/>
</dbReference>
<dbReference type="OMA" id="HTHACEA"/>
<evidence type="ECO:0000256" key="17">
    <source>
        <dbReference type="ARBA" id="ARBA00036234"/>
    </source>
</evidence>
<evidence type="ECO:0000256" key="14">
    <source>
        <dbReference type="ARBA" id="ARBA00023180"/>
    </source>
</evidence>
<dbReference type="GO" id="GO:0017083">
    <property type="term" value="F:4-galactosyl-N-acetylglucosaminide 3-alpha-L-fucosyltransferase activity"/>
    <property type="evidence" value="ECO:0007669"/>
    <property type="project" value="UniProtKB-EC"/>
</dbReference>
<comment type="catalytic activity">
    <reaction evidence="17">
        <text>an alpha-Neu5Ac-(2-&gt;3)-beta-D-Gal-(1-&gt;4)-beta-D-GlcNAc-(1-&gt;3)-beta-D-Gal-(1-&gt;4)-beta-D-GlcNAc derivative + GDP-beta-L-fucose = an alpha-Neu5Ac-(2-&gt;3)-beta-D-Gal-(1-&gt;4)-beta-D-GlcNAc-(1-&gt;3)-beta-D-Gal-(1-&gt;4)-[alpha-L-Fuc-(1-&gt;3)]-beta-D-GlcNAc derivative + GDP + H(+)</text>
        <dbReference type="Rhea" id="RHEA:68044"/>
        <dbReference type="ChEBI" id="CHEBI:15378"/>
        <dbReference type="ChEBI" id="CHEBI:57273"/>
        <dbReference type="ChEBI" id="CHEBI:58189"/>
        <dbReference type="ChEBI" id="CHEBI:145343"/>
        <dbReference type="ChEBI" id="CHEBI:176900"/>
    </reaction>
    <physiologicalReaction direction="left-to-right" evidence="17">
        <dbReference type="Rhea" id="RHEA:68045"/>
    </physiologicalReaction>
</comment>
<evidence type="ECO:0000313" key="28">
    <source>
        <dbReference type="Proteomes" id="UP000472265"/>
    </source>
</evidence>
<evidence type="ECO:0000259" key="25">
    <source>
        <dbReference type="Pfam" id="PF00852"/>
    </source>
</evidence>
<comment type="catalytic activity">
    <reaction evidence="19">
        <text>an N-acetyl-alpha-neuraminyl-(2-&gt;3)-beta-D-galactosyl-(1-&gt;4)-N-acetyl-beta-D-glucosaminyl derivative + GDP-beta-L-fucose = an alpha-Neu5Ac-(2-&gt;3)-beta-D-Gal-(1-&gt;4)-[alpha-L-Fuc-(1-&gt;3)]-beta-D-GlcNAc derivative + GDP + H(+)</text>
        <dbReference type="Rhea" id="RHEA:56076"/>
        <dbReference type="ChEBI" id="CHEBI:15378"/>
        <dbReference type="ChEBI" id="CHEBI:57273"/>
        <dbReference type="ChEBI" id="CHEBI:58189"/>
        <dbReference type="ChEBI" id="CHEBI:136545"/>
        <dbReference type="ChEBI" id="CHEBI:139509"/>
    </reaction>
    <physiologicalReaction direction="left-to-right" evidence="19">
        <dbReference type="Rhea" id="RHEA:56077"/>
    </physiologicalReaction>
</comment>
<keyword evidence="7 24" id="KW-0812">Transmembrane</keyword>
<evidence type="ECO:0000256" key="16">
    <source>
        <dbReference type="ARBA" id="ARBA00036053"/>
    </source>
</evidence>
<dbReference type="PANTHER" id="PTHR11929:SF10">
    <property type="entry name" value="4-GALACTOSYL-N-ACETYLGLUCOSAMINIDE 3-ALPHA-L-FUCOSYLTRANSFERASE 9"/>
    <property type="match status" value="1"/>
</dbReference>
<reference evidence="27" key="2">
    <citation type="submission" date="2025-08" db="UniProtKB">
        <authorList>
            <consortium name="Ensembl"/>
        </authorList>
    </citation>
    <scope>IDENTIFICATION</scope>
</reference>
<evidence type="ECO:0000256" key="10">
    <source>
        <dbReference type="ARBA" id="ARBA00023034"/>
    </source>
</evidence>
<keyword evidence="5 24" id="KW-0328">Glycosyltransferase</keyword>
<dbReference type="PANTHER" id="PTHR11929">
    <property type="entry name" value="ALPHA- 1,3 -FUCOSYLTRANSFERASE"/>
    <property type="match status" value="1"/>
</dbReference>
<reference evidence="27" key="3">
    <citation type="submission" date="2025-09" db="UniProtKB">
        <authorList>
            <consortium name="Ensembl"/>
        </authorList>
    </citation>
    <scope>IDENTIFICATION</scope>
</reference>
<comment type="pathway">
    <text evidence="1">Protein modification; protein glycosylation.</text>
</comment>
<evidence type="ECO:0000259" key="26">
    <source>
        <dbReference type="Pfam" id="PF17039"/>
    </source>
</evidence>
<evidence type="ECO:0000256" key="24">
    <source>
        <dbReference type="RuleBase" id="RU003832"/>
    </source>
</evidence>
<reference evidence="27" key="1">
    <citation type="submission" date="2021-04" db="EMBL/GenBank/DDBJ databases">
        <authorList>
            <consortium name="Wellcome Sanger Institute Data Sharing"/>
        </authorList>
    </citation>
    <scope>NUCLEOTIDE SEQUENCE [LARGE SCALE GENOMIC DNA]</scope>
</reference>
<dbReference type="AlphaFoldDB" id="A0A671VML6"/>
<comment type="catalytic activity">
    <reaction evidence="22">
        <text>beta-D-Gal-(1-&gt;4)-beta-D-GlcNAc-(1-&gt;3)-beta-D-Gal-(1-&gt;4)-D-Glc + GDP-beta-L-fucose = beta-D-Gal-(1-&gt;4)-[alpha-L-Fuc-(1-&gt;3)]-beta-D-GlcNAc-(1-&gt;3)-beta-D-Gal-(1-&gt;4)-D-Glc + GDP + H(+)</text>
        <dbReference type="Rhea" id="RHEA:77187"/>
        <dbReference type="ChEBI" id="CHEBI:15378"/>
        <dbReference type="ChEBI" id="CHEBI:57273"/>
        <dbReference type="ChEBI" id="CHEBI:58189"/>
        <dbReference type="ChEBI" id="CHEBI:60239"/>
        <dbReference type="ChEBI" id="CHEBI:61352"/>
    </reaction>
    <physiologicalReaction direction="left-to-right" evidence="22">
        <dbReference type="Rhea" id="RHEA:77188"/>
    </physiologicalReaction>
</comment>
<feature type="domain" description="Fucosyltransferase C-terminal" evidence="25">
    <location>
        <begin position="205"/>
        <end position="378"/>
    </location>
</feature>
<evidence type="ECO:0000256" key="2">
    <source>
        <dbReference type="ARBA" id="ARBA00004934"/>
    </source>
</evidence>
<keyword evidence="12 24" id="KW-0472">Membrane</keyword>
<dbReference type="UniPathway" id="UPA00378"/>
<keyword evidence="13" id="KW-1015">Disulfide bond</keyword>
<keyword evidence="28" id="KW-1185">Reference proteome</keyword>
<keyword evidence="6 24" id="KW-0808">Transferase</keyword>
<dbReference type="InterPro" id="IPR001503">
    <property type="entry name" value="Glyco_trans_10"/>
</dbReference>
<comment type="catalytic activity">
    <reaction evidence="23">
        <text>an alpha-L-Fuc-(1-&gt;2)-beta-D-Gal-(1-&gt;4)-beta-D-GlcNAc derivative + GDP-beta-L-fucose = an alpha-L-Fuc-(1-&gt;2)-beta-D-Gal-(1-&gt;4)-[alpha-L-Fuc-(1-&gt;3)]-beta-D-GlcNAc derivative + GDP + H(+)</text>
        <dbReference type="Rhea" id="RHEA:77191"/>
        <dbReference type="ChEBI" id="CHEBI:15378"/>
        <dbReference type="ChEBI" id="CHEBI:57273"/>
        <dbReference type="ChEBI" id="CHEBI:58189"/>
        <dbReference type="ChEBI" id="CHEBI:133510"/>
        <dbReference type="ChEBI" id="CHEBI:195560"/>
    </reaction>
    <physiologicalReaction direction="left-to-right" evidence="23">
        <dbReference type="Rhea" id="RHEA:77192"/>
    </physiologicalReaction>
</comment>
<evidence type="ECO:0000256" key="7">
    <source>
        <dbReference type="ARBA" id="ARBA00022692"/>
    </source>
</evidence>
<sequence>MSTPPCQWTTLRPYVFSSLLVLCFVTLFFTYSNFEMKFPSFNIFADRNLQSCPPVLCAAEESNCSTELHHNPTQEIKVEEVDTEPDTIVLIWMWPFGYEFELSCSKFNIKKCQLTDDKALFDKAHGVLIHHRDIHGNLENMPKEPRPWFQKWVWYNMESPANSPLIPELDDLFNLTSAYRLDSNIPVSYGNLEPVTPEDESFKMPVKDKLVCWIVSNWNTQFRRVQFYDEMKEHIEIHTYGNAFGKNVNDQEYTSIVSSCKFYLAFENSLYQDYLSEKIHMPMKLGTVPVVMGPSRRNYENHVPGDSFIHVDDFSTPKELADRLLYLDKNDTEYTAYFDWTNRFKVQRSSFGHTHACEACRYLQHNKGYQAFHGLNKWYWG</sequence>
<dbReference type="SUPFAM" id="SSF53756">
    <property type="entry name" value="UDP-Glycosyltransferase/glycogen phosphorylase"/>
    <property type="match status" value="1"/>
</dbReference>
<evidence type="ECO:0000256" key="4">
    <source>
        <dbReference type="ARBA" id="ARBA00011738"/>
    </source>
</evidence>
<keyword evidence="14" id="KW-0325">Glycoprotein</keyword>
<comment type="catalytic activity">
    <reaction evidence="18">
        <text>alpha-N-glycoloylneuraminosyl-(2-&gt;3)-beta-D-galactosyl-(1-&gt;4)-N-acetyl-beta-D-glucosaminyl-(1-&gt;3)-beta-D-galactosyl-(1-&gt;4)-N-acetyl-beta-D-glucosaminyl-(1-&gt;3)-beta-D-galactosyl-(1-&gt;4)-beta-D-glucosyl-(1&lt;-&gt;1')-ceramide + GDP-beta-L-fucose = alpha-N-glycoloylneuraminosyl-(2-&gt;3)-beta-D-galactosyl-(1-&gt;4)-N-acetyl-beta-D-glucosaminyl-(1-&gt;3)-beta-D-galactosyl-(1-&gt;4)-[alpha-L-fucosyl-(1-&gt;3)]-N-acetyl-beta-D-glucosaminyl-(1-&gt;3)-beta-D-galactosyl-(1-&gt;4)-beta-D-glucosyl-(1&lt;-&gt;1')-ceramide + GDP + H(+)</text>
        <dbReference type="Rhea" id="RHEA:48388"/>
        <dbReference type="ChEBI" id="CHEBI:15378"/>
        <dbReference type="ChEBI" id="CHEBI:57273"/>
        <dbReference type="ChEBI" id="CHEBI:58189"/>
        <dbReference type="ChEBI" id="CHEBI:90383"/>
        <dbReference type="ChEBI" id="CHEBI:90384"/>
    </reaction>
    <physiologicalReaction direction="left-to-right" evidence="18">
        <dbReference type="Rhea" id="RHEA:48389"/>
    </physiologicalReaction>
</comment>
<dbReference type="EC" id="2.4.1.-" evidence="24"/>
<evidence type="ECO:0000256" key="21">
    <source>
        <dbReference type="ARBA" id="ARBA00037848"/>
    </source>
</evidence>
<name>A0A671VML6_SPAAU</name>
<keyword evidence="8" id="KW-0735">Signal-anchor</keyword>
<dbReference type="GO" id="GO:0032580">
    <property type="term" value="C:Golgi cisterna membrane"/>
    <property type="evidence" value="ECO:0007669"/>
    <property type="project" value="UniProtKB-SubCell"/>
</dbReference>
<evidence type="ECO:0000256" key="3">
    <source>
        <dbReference type="ARBA" id="ARBA00008919"/>
    </source>
</evidence>
<dbReference type="FunFam" id="3.40.50.11660:FF:000001">
    <property type="entry name" value="alpha-(1,3)-fucosyltransferase 9"/>
    <property type="match status" value="1"/>
</dbReference>
<keyword evidence="11" id="KW-0443">Lipid metabolism</keyword>
<keyword evidence="9 24" id="KW-1133">Transmembrane helix</keyword>
<proteinExistence type="inferred from homology"/>
<dbReference type="Ensembl" id="ENSSAUT00010029785.1">
    <property type="protein sequence ID" value="ENSSAUP00010028253.1"/>
    <property type="gene ID" value="ENSSAUG00010012157.1"/>
</dbReference>
<feature type="transmembrane region" description="Helical" evidence="24">
    <location>
        <begin position="14"/>
        <end position="34"/>
    </location>
</feature>
<comment type="similarity">
    <text evidence="3 24">Belongs to the glycosyltransferase 10 family.</text>
</comment>
<evidence type="ECO:0000256" key="9">
    <source>
        <dbReference type="ARBA" id="ARBA00022989"/>
    </source>
</evidence>
<evidence type="ECO:0000256" key="19">
    <source>
        <dbReference type="ARBA" id="ARBA00036481"/>
    </source>
</evidence>
<evidence type="ECO:0000256" key="5">
    <source>
        <dbReference type="ARBA" id="ARBA00022676"/>
    </source>
</evidence>
<feature type="domain" description="Fucosyltransferase N-terminal" evidence="26">
    <location>
        <begin position="86"/>
        <end position="190"/>
    </location>
</feature>
<dbReference type="Gene3D" id="3.40.50.11660">
    <property type="entry name" value="Glycosyl transferase family 10, C-terminal domain"/>
    <property type="match status" value="1"/>
</dbReference>
<evidence type="ECO:0000256" key="22">
    <source>
        <dbReference type="ARBA" id="ARBA00043828"/>
    </source>
</evidence>
<evidence type="ECO:0000256" key="18">
    <source>
        <dbReference type="ARBA" id="ARBA00036295"/>
    </source>
</evidence>
<evidence type="ECO:0000256" key="23">
    <source>
        <dbReference type="ARBA" id="ARBA00043838"/>
    </source>
</evidence>
<gene>
    <name evidence="27" type="primary">FUT9</name>
</gene>
<evidence type="ECO:0000256" key="1">
    <source>
        <dbReference type="ARBA" id="ARBA00004922"/>
    </source>
</evidence>
<dbReference type="Proteomes" id="UP000472265">
    <property type="component" value="Chromosome 14"/>
</dbReference>
<dbReference type="InParanoid" id="A0A671VML6"/>
<evidence type="ECO:0000256" key="20">
    <source>
        <dbReference type="ARBA" id="ARBA00036757"/>
    </source>
</evidence>
<dbReference type="OrthoDB" id="427096at2759"/>
<evidence type="ECO:0000313" key="27">
    <source>
        <dbReference type="Ensembl" id="ENSSAUP00010028253.1"/>
    </source>
</evidence>
<dbReference type="Pfam" id="PF17039">
    <property type="entry name" value="Glyco_tran_10_N"/>
    <property type="match status" value="1"/>
</dbReference>
<evidence type="ECO:0000256" key="11">
    <source>
        <dbReference type="ARBA" id="ARBA00023098"/>
    </source>
</evidence>
<protein>
    <recommendedName>
        <fullName evidence="24">Fucosyltransferase</fullName>
        <ecNumber evidence="24">2.4.1.-</ecNumber>
    </recommendedName>
</protein>
<evidence type="ECO:0000256" key="6">
    <source>
        <dbReference type="ARBA" id="ARBA00022679"/>
    </source>
</evidence>
<evidence type="ECO:0000256" key="15">
    <source>
        <dbReference type="ARBA" id="ARBA00029329"/>
    </source>
</evidence>
<accession>A0A671VML6</accession>
<comment type="subunit">
    <text evidence="4">Homodimer.</text>
</comment>
<keyword evidence="10 24" id="KW-0333">Golgi apparatus</keyword>
<comment type="catalytic activity">
    <reaction evidence="20">
        <text>a neolactoside nLc4Cer + GDP-beta-L-fucose = a neolactoside III(3)-alpha-Fuc-nLc4Cer + GDP + H(+)</text>
        <dbReference type="Rhea" id="RHEA:48376"/>
        <dbReference type="ChEBI" id="CHEBI:15378"/>
        <dbReference type="ChEBI" id="CHEBI:57273"/>
        <dbReference type="ChEBI" id="CHEBI:58189"/>
        <dbReference type="ChEBI" id="CHEBI:90376"/>
        <dbReference type="ChEBI" id="CHEBI:90379"/>
    </reaction>
    <physiologicalReaction direction="left-to-right" evidence="20">
        <dbReference type="Rhea" id="RHEA:48377"/>
    </physiologicalReaction>
</comment>
<dbReference type="InterPro" id="IPR031481">
    <property type="entry name" value="Glyco_tran_10_N"/>
</dbReference>
<comment type="catalytic activity">
    <reaction evidence="16">
        <text>alpha-D-galactosyl-(1-&gt;3)-beta-D-galactosyl-(1-&gt;4)-N-acetyl-beta-D-glucosaminyl-(1-&gt;3)-beta-D-galactosyl-(1-&gt;4)-beta-D-glucosyl-(1&lt;-&gt;1')-ceramide + GDP-beta-L-fucose = a neolactoside IV(3)-alpha-Gal,III(3)-alpha-Fuc-nLc4Cer + GDP + H(+)</text>
        <dbReference type="Rhea" id="RHEA:48380"/>
        <dbReference type="ChEBI" id="CHEBI:15378"/>
        <dbReference type="ChEBI" id="CHEBI:57273"/>
        <dbReference type="ChEBI" id="CHEBI:58189"/>
        <dbReference type="ChEBI" id="CHEBI:90380"/>
        <dbReference type="ChEBI" id="CHEBI:90381"/>
    </reaction>
    <physiologicalReaction direction="left-to-right" evidence="16">
        <dbReference type="Rhea" id="RHEA:48381"/>
    </physiologicalReaction>
</comment>
<dbReference type="GeneTree" id="ENSGT00940000155095"/>
<organism evidence="27 28">
    <name type="scientific">Sparus aurata</name>
    <name type="common">Gilthead sea bream</name>
    <dbReference type="NCBI Taxonomy" id="8175"/>
    <lineage>
        <taxon>Eukaryota</taxon>
        <taxon>Metazoa</taxon>
        <taxon>Chordata</taxon>
        <taxon>Craniata</taxon>
        <taxon>Vertebrata</taxon>
        <taxon>Euteleostomi</taxon>
        <taxon>Actinopterygii</taxon>
        <taxon>Neopterygii</taxon>
        <taxon>Teleostei</taxon>
        <taxon>Neoteleostei</taxon>
        <taxon>Acanthomorphata</taxon>
        <taxon>Eupercaria</taxon>
        <taxon>Spariformes</taxon>
        <taxon>Sparidae</taxon>
        <taxon>Sparus</taxon>
    </lineage>
</organism>